<evidence type="ECO:0000256" key="1">
    <source>
        <dbReference type="SAM" id="MobiDB-lite"/>
    </source>
</evidence>
<feature type="compositionally biased region" description="Low complexity" evidence="1">
    <location>
        <begin position="1"/>
        <end position="16"/>
    </location>
</feature>
<dbReference type="Proteomes" id="UP000658613">
    <property type="component" value="Unassembled WGS sequence"/>
</dbReference>
<name>A0A931GTG3_9CORY</name>
<protein>
    <submittedName>
        <fullName evidence="2">Uncharacterized protein</fullName>
    </submittedName>
</protein>
<reference evidence="2" key="1">
    <citation type="submission" date="2020-11" db="EMBL/GenBank/DDBJ databases">
        <title>Sequencing the genomes of 1000 actinobacteria strains.</title>
        <authorList>
            <person name="Klenk H.-P."/>
        </authorList>
    </citation>
    <scope>NUCLEOTIDE SEQUENCE</scope>
    <source>
        <strain evidence="2">DSM 45632</strain>
    </source>
</reference>
<dbReference type="AlphaFoldDB" id="A0A931GTG3"/>
<evidence type="ECO:0000313" key="3">
    <source>
        <dbReference type="Proteomes" id="UP000658613"/>
    </source>
</evidence>
<feature type="region of interest" description="Disordered" evidence="1">
    <location>
        <begin position="1"/>
        <end position="29"/>
    </location>
</feature>
<sequence>MSLSSAGGDASDQGSGWLEMAENRSQTES</sequence>
<keyword evidence="3" id="KW-1185">Reference proteome</keyword>
<dbReference type="EMBL" id="JADOUE010000001">
    <property type="protein sequence ID" value="MBG6122982.1"/>
    <property type="molecule type" value="Genomic_DNA"/>
</dbReference>
<accession>A0A931GTG3</accession>
<evidence type="ECO:0000313" key="2">
    <source>
        <dbReference type="EMBL" id="MBG6122982.1"/>
    </source>
</evidence>
<gene>
    <name evidence="2" type="ORF">IW254_001951</name>
</gene>
<proteinExistence type="predicted"/>
<comment type="caution">
    <text evidence="2">The sequence shown here is derived from an EMBL/GenBank/DDBJ whole genome shotgun (WGS) entry which is preliminary data.</text>
</comment>
<organism evidence="2 3">
    <name type="scientific">Corynebacterium aquatimens</name>
    <dbReference type="NCBI Taxonomy" id="1190508"/>
    <lineage>
        <taxon>Bacteria</taxon>
        <taxon>Bacillati</taxon>
        <taxon>Actinomycetota</taxon>
        <taxon>Actinomycetes</taxon>
        <taxon>Mycobacteriales</taxon>
        <taxon>Corynebacteriaceae</taxon>
        <taxon>Corynebacterium</taxon>
    </lineage>
</organism>